<sequence length="533" mass="59568">MKNKLVDFFGRHLSLKSLNEPQTDSPRLGHLKKHFADHPTRGLTPTKLASVLLEAEQGNLIAQCELAEDIEEKDAHVFSELQKRKSALIGTDWFIQPPRDASAAEVADARLVEEILTDLLDLDSVILDMADAILKGFSNQEIEWQFQYGLHAPREIHYRDPSWFQTHPEERNQLRLRDQSYEGEALQPFTWISHIHKAKSGYLGRAGLVRVLAWPFLFKNLSLRDLAEFLEVYGLPIKLGRYPSGASSHEKSTLLKAVLSIGRQAGGIIPKGMDIEFKEAAKGASDPFEVMMSWCERTQSKAILGGTLTSQADGKSSTNALGNVHNEVRQELRDADLKQLAQTLTRDLVFPLYALNCKSFSGNLRLPRLVFDTTEAADLERLSSGLAPLVDRGAQIPVAWLHDELRIPQPQKDEAVLQPLRRSEPEPAQLKSQPGWALLKQQTPQSGQPGYYSDAAHQQLGEHTHPLVDAWVADLDQLLARAEAEGWSLEEVQERLLEEYSHLPEDELVEKMGEAFAAAQLAGRSSADDEAQP</sequence>
<dbReference type="OrthoDB" id="9797300at2"/>
<protein>
    <recommendedName>
        <fullName evidence="3">Portal protein</fullName>
    </recommendedName>
</protein>
<comment type="caution">
    <text evidence="1">The sequence shown here is derived from an EMBL/GenBank/DDBJ whole genome shotgun (WGS) entry which is preliminary data.</text>
</comment>
<name>A0A1E2V888_9GAMM</name>
<dbReference type="AlphaFoldDB" id="A0A1E2V888"/>
<dbReference type="Pfam" id="PF06074">
    <property type="entry name" value="Portal_Mu"/>
    <property type="match status" value="1"/>
</dbReference>
<dbReference type="EMBL" id="MDTQ01000001">
    <property type="protein sequence ID" value="ODC03228.1"/>
    <property type="molecule type" value="Genomic_DNA"/>
</dbReference>
<evidence type="ECO:0000313" key="1">
    <source>
        <dbReference type="EMBL" id="ODC03228.1"/>
    </source>
</evidence>
<reference evidence="1 2" key="1">
    <citation type="submission" date="2016-08" db="EMBL/GenBank/DDBJ databases">
        <authorList>
            <person name="Seilhamer J.J."/>
        </authorList>
    </citation>
    <scope>NUCLEOTIDE SEQUENCE [LARGE SCALE GENOMIC DNA]</scope>
    <source>
        <strain evidence="1 2">PH27A</strain>
    </source>
</reference>
<dbReference type="Proteomes" id="UP000094291">
    <property type="component" value="Unassembled WGS sequence"/>
</dbReference>
<evidence type="ECO:0008006" key="3">
    <source>
        <dbReference type="Google" id="ProtNLM"/>
    </source>
</evidence>
<evidence type="ECO:0000313" key="2">
    <source>
        <dbReference type="Proteomes" id="UP000094291"/>
    </source>
</evidence>
<dbReference type="InterPro" id="IPR009279">
    <property type="entry name" value="Portal_Mu"/>
</dbReference>
<gene>
    <name evidence="1" type="ORF">BFW38_06410</name>
</gene>
<proteinExistence type="predicted"/>
<dbReference type="RefSeq" id="WP_068997644.1">
    <property type="nucleotide sequence ID" value="NZ_MDTQ01000001.1"/>
</dbReference>
<organism evidence="1 2">
    <name type="scientific">Terasakiispira papahanaumokuakeensis</name>
    <dbReference type="NCBI Taxonomy" id="197479"/>
    <lineage>
        <taxon>Bacteria</taxon>
        <taxon>Pseudomonadati</taxon>
        <taxon>Pseudomonadota</taxon>
        <taxon>Gammaproteobacteria</taxon>
        <taxon>Oceanospirillales</taxon>
        <taxon>Terasakiispira</taxon>
    </lineage>
</organism>
<keyword evidence="2" id="KW-1185">Reference proteome</keyword>
<accession>A0A1E2V888</accession>
<dbReference type="STRING" id="197479.BFW38_06410"/>